<sequence length="440" mass="49048">MILSFIHPIGSLDDMSAPILFIHSQDNLVHDAYSKKKRRESQPTKEKTRELCLKIRGGKLGNSVDGISDVLVSIDESSTDVAAENSNSSADGSSSSSNSMVSDPENEEKGENESLSASASVSVSSPITDGTTIEDDHQRESFHNAVDADTDANANANETVGSSERANLAPSVSPSLTKTNDAYRFSVLQKGDGHETDPDGIPARYLKMQGNRRDLAKTALENTLLWRKENDIDTILARPHPKFDVSKAVFPHYFCGRDDTQHVILLQRPGLMNVKLAHKNNLTGEELLFHYIYVMEYLWRIVDPGPEATMTSIIDLTELNISILRKREQLRIGSLFLSTMDAHFPQRSYRTFLINAPKWFGALYKLVSPLLRESTKEKIMILSKGKEQDDVLRDLLRDCPIPEGAKYENVPAGVMEEDLRNFSLARLEESGEEMQPVEPV</sequence>
<dbReference type="InterPro" id="IPR001251">
    <property type="entry name" value="CRAL-TRIO_dom"/>
</dbReference>
<dbReference type="PANTHER" id="PTHR45657:SF1">
    <property type="entry name" value="CRAL-TRIO DOMAIN-CONTAINING PROTEIN YKL091C-RELATED"/>
    <property type="match status" value="1"/>
</dbReference>
<feature type="compositionally biased region" description="Low complexity" evidence="1">
    <location>
        <begin position="144"/>
        <end position="157"/>
    </location>
</feature>
<accession>A0A7S4AH44</accession>
<dbReference type="AlphaFoldDB" id="A0A7S4AH44"/>
<dbReference type="InterPro" id="IPR036865">
    <property type="entry name" value="CRAL-TRIO_dom_sf"/>
</dbReference>
<organism evidence="3">
    <name type="scientific">Pseudo-nitzschia australis</name>
    <dbReference type="NCBI Taxonomy" id="44445"/>
    <lineage>
        <taxon>Eukaryota</taxon>
        <taxon>Sar</taxon>
        <taxon>Stramenopiles</taxon>
        <taxon>Ochrophyta</taxon>
        <taxon>Bacillariophyta</taxon>
        <taxon>Bacillariophyceae</taxon>
        <taxon>Bacillariophycidae</taxon>
        <taxon>Bacillariales</taxon>
        <taxon>Bacillariaceae</taxon>
        <taxon>Pseudo-nitzschia</taxon>
    </lineage>
</organism>
<feature type="domain" description="CRAL-TRIO" evidence="2">
    <location>
        <begin position="242"/>
        <end position="403"/>
    </location>
</feature>
<dbReference type="CDD" id="cd00170">
    <property type="entry name" value="SEC14"/>
    <property type="match status" value="1"/>
</dbReference>
<dbReference type="InterPro" id="IPR051026">
    <property type="entry name" value="PI/PC_transfer"/>
</dbReference>
<evidence type="ECO:0000313" key="3">
    <source>
        <dbReference type="EMBL" id="CAE0715507.1"/>
    </source>
</evidence>
<feature type="region of interest" description="Disordered" evidence="1">
    <location>
        <begin position="82"/>
        <end position="176"/>
    </location>
</feature>
<name>A0A7S4AH44_9STRA</name>
<gene>
    <name evidence="3" type="ORF">PAUS00366_LOCUS8259</name>
</gene>
<dbReference type="PANTHER" id="PTHR45657">
    <property type="entry name" value="CRAL-TRIO DOMAIN-CONTAINING PROTEIN YKL091C-RELATED"/>
    <property type="match status" value="1"/>
</dbReference>
<proteinExistence type="predicted"/>
<evidence type="ECO:0000256" key="1">
    <source>
        <dbReference type="SAM" id="MobiDB-lite"/>
    </source>
</evidence>
<dbReference type="EMBL" id="HBIX01010965">
    <property type="protein sequence ID" value="CAE0715507.1"/>
    <property type="molecule type" value="Transcribed_RNA"/>
</dbReference>
<protein>
    <recommendedName>
        <fullName evidence="2">CRAL-TRIO domain-containing protein</fullName>
    </recommendedName>
</protein>
<dbReference type="SUPFAM" id="SSF52087">
    <property type="entry name" value="CRAL/TRIO domain"/>
    <property type="match status" value="1"/>
</dbReference>
<dbReference type="PROSITE" id="PS50191">
    <property type="entry name" value="CRAL_TRIO"/>
    <property type="match status" value="1"/>
</dbReference>
<feature type="compositionally biased region" description="Low complexity" evidence="1">
    <location>
        <begin position="85"/>
        <end position="102"/>
    </location>
</feature>
<dbReference type="Pfam" id="PF00650">
    <property type="entry name" value="CRAL_TRIO"/>
    <property type="match status" value="1"/>
</dbReference>
<dbReference type="Gene3D" id="3.40.525.10">
    <property type="entry name" value="CRAL-TRIO lipid binding domain"/>
    <property type="match status" value="1"/>
</dbReference>
<dbReference type="SMART" id="SM00516">
    <property type="entry name" value="SEC14"/>
    <property type="match status" value="1"/>
</dbReference>
<feature type="compositionally biased region" description="Polar residues" evidence="1">
    <location>
        <begin position="158"/>
        <end position="176"/>
    </location>
</feature>
<feature type="compositionally biased region" description="Low complexity" evidence="1">
    <location>
        <begin position="114"/>
        <end position="125"/>
    </location>
</feature>
<evidence type="ECO:0000259" key="2">
    <source>
        <dbReference type="PROSITE" id="PS50191"/>
    </source>
</evidence>
<reference evidence="3" key="1">
    <citation type="submission" date="2021-01" db="EMBL/GenBank/DDBJ databases">
        <authorList>
            <person name="Corre E."/>
            <person name="Pelletier E."/>
            <person name="Niang G."/>
            <person name="Scheremetjew M."/>
            <person name="Finn R."/>
            <person name="Kale V."/>
            <person name="Holt S."/>
            <person name="Cochrane G."/>
            <person name="Meng A."/>
            <person name="Brown T."/>
            <person name="Cohen L."/>
        </authorList>
    </citation>
    <scope>NUCLEOTIDE SEQUENCE</scope>
    <source>
        <strain evidence="3">10249 10 AB</strain>
    </source>
</reference>